<keyword evidence="4" id="KW-1185">Reference proteome</keyword>
<dbReference type="Pfam" id="PF01035">
    <property type="entry name" value="DNA_binding_1"/>
    <property type="match status" value="1"/>
</dbReference>
<dbReference type="PANTHER" id="PTHR42942">
    <property type="entry name" value="6-O-METHYLGUANINE DNA METHYLTRANSFERASE"/>
    <property type="match status" value="1"/>
</dbReference>
<dbReference type="InterPro" id="IPR036217">
    <property type="entry name" value="MethylDNA_cys_MeTrfase_DNAb"/>
</dbReference>
<protein>
    <submittedName>
        <fullName evidence="3">Methylated-DNA-protein-cysteine methyltransferase related protein</fullName>
    </submittedName>
</protein>
<reference evidence="4" key="1">
    <citation type="submission" date="2016-11" db="EMBL/GenBank/DDBJ databases">
        <authorList>
            <person name="Varghese N."/>
            <person name="Submissions S."/>
        </authorList>
    </citation>
    <scope>NUCLEOTIDE SEQUENCE [LARGE SCALE GENOMIC DNA]</scope>
    <source>
        <strain evidence="4">DSM 15292</strain>
    </source>
</reference>
<name>A0A1N6FIW1_9BACT</name>
<dbReference type="AlphaFoldDB" id="A0A1N6FIW1"/>
<dbReference type="CDD" id="cd06445">
    <property type="entry name" value="ATase"/>
    <property type="match status" value="1"/>
</dbReference>
<feature type="domain" description="Methylated-DNA-[protein]-cysteine S-methyltransferase DNA binding" evidence="2">
    <location>
        <begin position="10"/>
        <end position="89"/>
    </location>
</feature>
<dbReference type="PANTHER" id="PTHR42942:SF1">
    <property type="entry name" value="ALKYLTRANSFERASE-LIKE PROTEIN 1"/>
    <property type="match status" value="1"/>
</dbReference>
<dbReference type="EMBL" id="FSRC01000002">
    <property type="protein sequence ID" value="SIN95231.1"/>
    <property type="molecule type" value="Genomic_DNA"/>
</dbReference>
<evidence type="ECO:0000256" key="1">
    <source>
        <dbReference type="ARBA" id="ARBA00022763"/>
    </source>
</evidence>
<gene>
    <name evidence="3" type="ORF">SAMN05444394_2485</name>
</gene>
<sequence>MKNEKPNYFDLVYQVVREIPEGRATSYGTIAHYLGLKSGARMVGYAMNAAHSLPDVPAHRVVNRIGMLTGKHHFSTPTAMQEALEKEGVIVENDKIKNFDQVFWDPEKELLI</sequence>
<organism evidence="3 4">
    <name type="scientific">Algoriphagus halophilus</name>
    <dbReference type="NCBI Taxonomy" id="226505"/>
    <lineage>
        <taxon>Bacteria</taxon>
        <taxon>Pseudomonadati</taxon>
        <taxon>Bacteroidota</taxon>
        <taxon>Cytophagia</taxon>
        <taxon>Cytophagales</taxon>
        <taxon>Cyclobacteriaceae</taxon>
        <taxon>Algoriphagus</taxon>
    </lineage>
</organism>
<dbReference type="InterPro" id="IPR014048">
    <property type="entry name" value="MethylDNA_cys_MeTrfase_DNA-bd"/>
</dbReference>
<dbReference type="SUPFAM" id="SSF46767">
    <property type="entry name" value="Methylated DNA-protein cysteine methyltransferase, C-terminal domain"/>
    <property type="match status" value="1"/>
</dbReference>
<dbReference type="RefSeq" id="WP_074225320.1">
    <property type="nucleotide sequence ID" value="NZ_FSRC01000002.1"/>
</dbReference>
<evidence type="ECO:0000313" key="3">
    <source>
        <dbReference type="EMBL" id="SIN95231.1"/>
    </source>
</evidence>
<dbReference type="Proteomes" id="UP000185221">
    <property type="component" value="Unassembled WGS sequence"/>
</dbReference>
<dbReference type="InterPro" id="IPR052520">
    <property type="entry name" value="ATL_DNA_repair"/>
</dbReference>
<accession>A0A1N6FIW1</accession>
<evidence type="ECO:0000313" key="4">
    <source>
        <dbReference type="Proteomes" id="UP000185221"/>
    </source>
</evidence>
<dbReference type="GO" id="GO:0008168">
    <property type="term" value="F:methyltransferase activity"/>
    <property type="evidence" value="ECO:0007669"/>
    <property type="project" value="UniProtKB-KW"/>
</dbReference>
<evidence type="ECO:0000259" key="2">
    <source>
        <dbReference type="Pfam" id="PF01035"/>
    </source>
</evidence>
<dbReference type="Gene3D" id="1.10.10.10">
    <property type="entry name" value="Winged helix-like DNA-binding domain superfamily/Winged helix DNA-binding domain"/>
    <property type="match status" value="1"/>
</dbReference>
<keyword evidence="3" id="KW-0489">Methyltransferase</keyword>
<keyword evidence="1" id="KW-0227">DNA damage</keyword>
<dbReference type="OrthoDB" id="9132167at2"/>
<dbReference type="STRING" id="226505.SAMN05444394_2485"/>
<keyword evidence="3" id="KW-0808">Transferase</keyword>
<dbReference type="GO" id="GO:0032259">
    <property type="term" value="P:methylation"/>
    <property type="evidence" value="ECO:0007669"/>
    <property type="project" value="UniProtKB-KW"/>
</dbReference>
<dbReference type="GO" id="GO:0006281">
    <property type="term" value="P:DNA repair"/>
    <property type="evidence" value="ECO:0007669"/>
    <property type="project" value="InterPro"/>
</dbReference>
<proteinExistence type="predicted"/>
<dbReference type="InterPro" id="IPR036388">
    <property type="entry name" value="WH-like_DNA-bd_sf"/>
</dbReference>